<dbReference type="AlphaFoldDB" id="A0A928ZZU3"/>
<keyword evidence="2" id="KW-0012">Acyltransferase</keyword>
<dbReference type="EMBL" id="JADEXP010000425">
    <property type="protein sequence ID" value="MBE9070398.1"/>
    <property type="molecule type" value="Genomic_DNA"/>
</dbReference>
<dbReference type="InterPro" id="IPR050832">
    <property type="entry name" value="Bact_Acetyltransf"/>
</dbReference>
<dbReference type="InterPro" id="IPR016181">
    <property type="entry name" value="Acyl_CoA_acyltransferase"/>
</dbReference>
<gene>
    <name evidence="4" type="ORF">IQ260_27520</name>
</gene>
<evidence type="ECO:0000313" key="4">
    <source>
        <dbReference type="EMBL" id="MBE9070398.1"/>
    </source>
</evidence>
<dbReference type="InterPro" id="IPR000182">
    <property type="entry name" value="GNAT_dom"/>
</dbReference>
<proteinExistence type="predicted"/>
<dbReference type="PANTHER" id="PTHR43877">
    <property type="entry name" value="AMINOALKYLPHOSPHONATE N-ACETYLTRANSFERASE-RELATED-RELATED"/>
    <property type="match status" value="1"/>
</dbReference>
<dbReference type="PROSITE" id="PS51186">
    <property type="entry name" value="GNAT"/>
    <property type="match status" value="1"/>
</dbReference>
<sequence>MISIRQAHLDDSEVLAHLAERTFRETFTTENNLSDMESHCAKNFGTEIQRQEILNPNCATILAEVAGQLVAFAQVQLHSPKGCVSADHPAELHRLYVGKEWHGQGVAHKIMSKILSTAADAGADHIWLGVWEHNPRAIAFYGKYGFRVVGEHIFQFGSDPQRDLVMVAKVNESLMA</sequence>
<dbReference type="SUPFAM" id="SSF55729">
    <property type="entry name" value="Acyl-CoA N-acyltransferases (Nat)"/>
    <property type="match status" value="1"/>
</dbReference>
<organism evidence="4 5">
    <name type="scientific">Leptolyngbya cf. ectocarpi LEGE 11479</name>
    <dbReference type="NCBI Taxonomy" id="1828722"/>
    <lineage>
        <taxon>Bacteria</taxon>
        <taxon>Bacillati</taxon>
        <taxon>Cyanobacteriota</taxon>
        <taxon>Cyanophyceae</taxon>
        <taxon>Leptolyngbyales</taxon>
        <taxon>Leptolyngbyaceae</taxon>
        <taxon>Leptolyngbya group</taxon>
        <taxon>Leptolyngbya</taxon>
    </lineage>
</organism>
<feature type="domain" description="N-acetyltransferase" evidence="3">
    <location>
        <begin position="2"/>
        <end position="171"/>
    </location>
</feature>
<dbReference type="RefSeq" id="WP_193996265.1">
    <property type="nucleotide sequence ID" value="NZ_JADEXP010000425.1"/>
</dbReference>
<dbReference type="Gene3D" id="3.40.630.30">
    <property type="match status" value="1"/>
</dbReference>
<dbReference type="GO" id="GO:0016747">
    <property type="term" value="F:acyltransferase activity, transferring groups other than amino-acyl groups"/>
    <property type="evidence" value="ECO:0007669"/>
    <property type="project" value="InterPro"/>
</dbReference>
<protein>
    <submittedName>
        <fullName evidence="4">GNAT family N-acetyltransferase</fullName>
    </submittedName>
</protein>
<reference evidence="4" key="1">
    <citation type="submission" date="2020-10" db="EMBL/GenBank/DDBJ databases">
        <authorList>
            <person name="Castelo-Branco R."/>
            <person name="Eusebio N."/>
            <person name="Adriana R."/>
            <person name="Vieira A."/>
            <person name="Brugerolle De Fraissinette N."/>
            <person name="Rezende De Castro R."/>
            <person name="Schneider M.P."/>
            <person name="Vasconcelos V."/>
            <person name="Leao P.N."/>
        </authorList>
    </citation>
    <scope>NUCLEOTIDE SEQUENCE</scope>
    <source>
        <strain evidence="4">LEGE 11479</strain>
    </source>
</reference>
<dbReference type="CDD" id="cd04301">
    <property type="entry name" value="NAT_SF"/>
    <property type="match status" value="1"/>
</dbReference>
<evidence type="ECO:0000313" key="5">
    <source>
        <dbReference type="Proteomes" id="UP000615026"/>
    </source>
</evidence>
<comment type="caution">
    <text evidence="4">The sequence shown here is derived from an EMBL/GenBank/DDBJ whole genome shotgun (WGS) entry which is preliminary data.</text>
</comment>
<keyword evidence="1" id="KW-0808">Transferase</keyword>
<dbReference type="PANTHER" id="PTHR43877:SF1">
    <property type="entry name" value="ACETYLTRANSFERASE"/>
    <property type="match status" value="1"/>
</dbReference>
<dbReference type="Pfam" id="PF00583">
    <property type="entry name" value="Acetyltransf_1"/>
    <property type="match status" value="1"/>
</dbReference>
<evidence type="ECO:0000259" key="3">
    <source>
        <dbReference type="PROSITE" id="PS51186"/>
    </source>
</evidence>
<dbReference type="Proteomes" id="UP000615026">
    <property type="component" value="Unassembled WGS sequence"/>
</dbReference>
<accession>A0A928ZZU3</accession>
<evidence type="ECO:0000256" key="1">
    <source>
        <dbReference type="ARBA" id="ARBA00022679"/>
    </source>
</evidence>
<evidence type="ECO:0000256" key="2">
    <source>
        <dbReference type="ARBA" id="ARBA00023315"/>
    </source>
</evidence>
<keyword evidence="5" id="KW-1185">Reference proteome</keyword>
<name>A0A928ZZU3_LEPEC</name>